<dbReference type="EMBL" id="JAPDVK010000002">
    <property type="protein sequence ID" value="MCW4128042.1"/>
    <property type="molecule type" value="Genomic_DNA"/>
</dbReference>
<dbReference type="GeneID" id="69850461"/>
<dbReference type="Proteomes" id="UP001209344">
    <property type="component" value="Unassembled WGS sequence"/>
</dbReference>
<dbReference type="EMBL" id="JAHOEI010000127">
    <property type="protein sequence ID" value="MBV3389258.1"/>
    <property type="molecule type" value="Genomic_DNA"/>
</dbReference>
<dbReference type="RefSeq" id="WP_006848196.1">
    <property type="nucleotide sequence ID" value="NZ_CATKVW010000001.1"/>
</dbReference>
<gene>
    <name evidence="1" type="ORF">KSW82_16185</name>
    <name evidence="2" type="ORF">LYY06_14290</name>
    <name evidence="3" type="ORF">NNC64_12960</name>
    <name evidence="4" type="ORF">ONT16_07210</name>
    <name evidence="5" type="ORF">ONT23_17170</name>
</gene>
<comment type="caution">
    <text evidence="2">The sequence shown here is derived from an EMBL/GenBank/DDBJ whole genome shotgun (WGS) entry which is preliminary data.</text>
</comment>
<organism evidence="2 6">
    <name type="scientific">Segatella copri</name>
    <dbReference type="NCBI Taxonomy" id="165179"/>
    <lineage>
        <taxon>Bacteria</taxon>
        <taxon>Pseudomonadati</taxon>
        <taxon>Bacteroidota</taxon>
        <taxon>Bacteroidia</taxon>
        <taxon>Bacteroidales</taxon>
        <taxon>Prevotellaceae</taxon>
        <taxon>Segatella</taxon>
    </lineage>
</organism>
<name>A0AAP2IAJ1_9BACT</name>
<sequence>MALAISGIPMLTGDEALAFREKAEETLKKRGSIDFSKQRAEMKAILAKAKF</sequence>
<dbReference type="Proteomes" id="UP001200307">
    <property type="component" value="Unassembled WGS sequence"/>
</dbReference>
<evidence type="ECO:0000313" key="5">
    <source>
        <dbReference type="EMBL" id="MCW4157214.1"/>
    </source>
</evidence>
<dbReference type="Proteomes" id="UP001196765">
    <property type="component" value="Unassembled WGS sequence"/>
</dbReference>
<proteinExistence type="predicted"/>
<evidence type="ECO:0000313" key="4">
    <source>
        <dbReference type="EMBL" id="MCW4128042.1"/>
    </source>
</evidence>
<reference evidence="4" key="4">
    <citation type="submission" date="2022-11" db="EMBL/GenBank/DDBJ databases">
        <title>Genomic repertoires linked with pathogenic potency of arthritogenic Prevotella copri isolated from the gut of rheumatoid arthritis patients.</title>
        <authorList>
            <person name="Nii T."/>
            <person name="Maeda Y."/>
            <person name="Motooka D."/>
            <person name="Naito M."/>
            <person name="Matsumoto Y."/>
            <person name="Ogawa T."/>
            <person name="Oguro-Igashira E."/>
            <person name="Kishikawa T."/>
            <person name="Yamashita M."/>
            <person name="Koizumi S."/>
            <person name="Kurakawa T."/>
            <person name="Okumura R."/>
            <person name="Kayama H."/>
            <person name="Murakami M."/>
            <person name="Sakaguchi T."/>
            <person name="Das B."/>
            <person name="Nakamura S."/>
            <person name="Okada Y."/>
            <person name="Kumanogoh A."/>
            <person name="Takeda K."/>
        </authorList>
    </citation>
    <scope>NUCLEOTIDE SEQUENCE</scope>
    <source>
        <strain evidence="4">F3-75</strain>
        <strain evidence="5">H012_8</strain>
    </source>
</reference>
<reference evidence="2" key="2">
    <citation type="submission" date="2021-12" db="EMBL/GenBank/DDBJ databases">
        <authorList>
            <person name="Lv X."/>
        </authorList>
    </citation>
    <scope>NUCLEOTIDE SEQUENCE</scope>
    <source>
        <strain evidence="2">HF2106</strain>
    </source>
</reference>
<dbReference type="EMBL" id="JANDWZ010000035">
    <property type="protein sequence ID" value="MCP9565444.1"/>
    <property type="molecule type" value="Genomic_DNA"/>
</dbReference>
<reference evidence="3" key="3">
    <citation type="submission" date="2022-07" db="EMBL/GenBank/DDBJ databases">
        <title>Prevotella copri.</title>
        <authorList>
            <person name="Yang C."/>
        </authorList>
    </citation>
    <scope>NUCLEOTIDE SEQUENCE</scope>
    <source>
        <strain evidence="3">HF2107</strain>
    </source>
</reference>
<dbReference type="EMBL" id="JAPDVH010000003">
    <property type="protein sequence ID" value="MCW4157214.1"/>
    <property type="molecule type" value="Genomic_DNA"/>
</dbReference>
<evidence type="ECO:0000313" key="2">
    <source>
        <dbReference type="EMBL" id="MCE4123393.1"/>
    </source>
</evidence>
<evidence type="ECO:0000313" key="3">
    <source>
        <dbReference type="EMBL" id="MCP9565444.1"/>
    </source>
</evidence>
<evidence type="ECO:0000313" key="1">
    <source>
        <dbReference type="EMBL" id="MBV3389258.1"/>
    </source>
</evidence>
<dbReference type="Proteomes" id="UP001209168">
    <property type="component" value="Unassembled WGS sequence"/>
</dbReference>
<dbReference type="Proteomes" id="UP001205531">
    <property type="component" value="Unassembled WGS sequence"/>
</dbReference>
<protein>
    <submittedName>
        <fullName evidence="2">Uncharacterized protein</fullName>
    </submittedName>
</protein>
<reference evidence="1" key="1">
    <citation type="submission" date="2021-06" db="EMBL/GenBank/DDBJ databases">
        <title>Collection of gut derived symbiotic bacterial strains cultured from healthy donors.</title>
        <authorList>
            <person name="Lin H."/>
            <person name="Littmann E."/>
            <person name="Pamer E.G."/>
        </authorList>
    </citation>
    <scope>NUCLEOTIDE SEQUENCE</scope>
    <source>
        <strain evidence="1">MSK.21.74</strain>
    </source>
</reference>
<evidence type="ECO:0000313" key="6">
    <source>
        <dbReference type="Proteomes" id="UP001200307"/>
    </source>
</evidence>
<accession>A0AAP2IAJ1</accession>
<dbReference type="EMBL" id="JAJTVO010000034">
    <property type="protein sequence ID" value="MCE4123393.1"/>
    <property type="molecule type" value="Genomic_DNA"/>
</dbReference>
<dbReference type="AlphaFoldDB" id="A0AAP2IAJ1"/>